<dbReference type="FunFam" id="1.20.1250.20:FF:000003">
    <property type="entry name" value="Solute carrier family 17 member 3"/>
    <property type="match status" value="1"/>
</dbReference>
<feature type="transmembrane region" description="Helical" evidence="26">
    <location>
        <begin position="218"/>
        <end position="238"/>
    </location>
</feature>
<reference evidence="28 29" key="1">
    <citation type="journal article" date="2022" name="Nat. Ecol. Evol.">
        <title>A masculinizing supergene underlies an exaggerated male reproductive morph in a spider.</title>
        <authorList>
            <person name="Hendrickx F."/>
            <person name="De Corte Z."/>
            <person name="Sonet G."/>
            <person name="Van Belleghem S.M."/>
            <person name="Kostlbacher S."/>
            <person name="Vangestel C."/>
        </authorList>
    </citation>
    <scope>NUCLEOTIDE SEQUENCE [LARGE SCALE GENOMIC DNA]</scope>
    <source>
        <strain evidence="28">W744_W776</strain>
    </source>
</reference>
<feature type="domain" description="Major facilitator superfamily (MFS) profile" evidence="27">
    <location>
        <begin position="24"/>
        <end position="473"/>
    </location>
</feature>
<evidence type="ECO:0000256" key="20">
    <source>
        <dbReference type="ARBA" id="ARBA00051612"/>
    </source>
</evidence>
<evidence type="ECO:0000256" key="9">
    <source>
        <dbReference type="ARBA" id="ARBA00022989"/>
    </source>
</evidence>
<comment type="subcellular location">
    <subcellularLocation>
        <location evidence="2">Basolateral cell membrane</location>
        <topology evidence="2">Multi-pass membrane protein</topology>
    </subcellularLocation>
    <subcellularLocation>
        <location evidence="3">Cytoplasmic vesicle</location>
        <location evidence="3">Secretory vesicle membrane</location>
        <topology evidence="3">Multi-pass membrane protein</topology>
    </subcellularLocation>
    <subcellularLocation>
        <location evidence="1">Cytoplasmic vesicle</location>
        <location evidence="1">Secretory vesicle</location>
        <location evidence="1">Synaptic vesicle membrane</location>
    </subcellularLocation>
    <subcellularLocation>
        <location evidence="4">Lysosome membrane</location>
    </subcellularLocation>
</comment>
<dbReference type="Proteomes" id="UP000827092">
    <property type="component" value="Unassembled WGS sequence"/>
</dbReference>
<dbReference type="AlphaFoldDB" id="A0AAV6U9E4"/>
<evidence type="ECO:0000256" key="18">
    <source>
        <dbReference type="ARBA" id="ARBA00051403"/>
    </source>
</evidence>
<evidence type="ECO:0000256" key="15">
    <source>
        <dbReference type="ARBA" id="ARBA00050101"/>
    </source>
</evidence>
<comment type="catalytic activity">
    <reaction evidence="16">
        <text>L-aspartate(out) = L-aspartate(in)</text>
        <dbReference type="Rhea" id="RHEA:66332"/>
        <dbReference type="ChEBI" id="CHEBI:29991"/>
    </reaction>
    <physiologicalReaction direction="left-to-right" evidence="16">
        <dbReference type="Rhea" id="RHEA:66333"/>
    </physiologicalReaction>
</comment>
<evidence type="ECO:0000256" key="5">
    <source>
        <dbReference type="ARBA" id="ARBA00022448"/>
    </source>
</evidence>
<dbReference type="InterPro" id="IPR050382">
    <property type="entry name" value="MFS_Na/Anion_cotransporter"/>
</dbReference>
<dbReference type="InterPro" id="IPR020846">
    <property type="entry name" value="MFS_dom"/>
</dbReference>
<dbReference type="InterPro" id="IPR036259">
    <property type="entry name" value="MFS_trans_sf"/>
</dbReference>
<comment type="catalytic activity">
    <reaction evidence="20">
        <text>D-glucuronate(out) + H(+)(out) = D-glucuronate(in) + H(+)(in)</text>
        <dbReference type="Rhea" id="RHEA:72591"/>
        <dbReference type="ChEBI" id="CHEBI:15378"/>
        <dbReference type="ChEBI" id="CHEBI:58720"/>
    </reaction>
    <physiologicalReaction direction="left-to-right" evidence="20">
        <dbReference type="Rhea" id="RHEA:72592"/>
    </physiologicalReaction>
</comment>
<dbReference type="SUPFAM" id="SSF103473">
    <property type="entry name" value="MFS general substrate transporter"/>
    <property type="match status" value="1"/>
</dbReference>
<evidence type="ECO:0000256" key="16">
    <source>
        <dbReference type="ARBA" id="ARBA00050554"/>
    </source>
</evidence>
<evidence type="ECO:0000256" key="24">
    <source>
        <dbReference type="ARBA" id="ARBA00081195"/>
    </source>
</evidence>
<keyword evidence="6" id="KW-1003">Cell membrane</keyword>
<feature type="transmembrane region" description="Helical" evidence="26">
    <location>
        <begin position="355"/>
        <end position="375"/>
    </location>
</feature>
<evidence type="ECO:0000256" key="17">
    <source>
        <dbReference type="ARBA" id="ARBA00050625"/>
    </source>
</evidence>
<dbReference type="FunFam" id="1.20.1250.20:FF:000067">
    <property type="entry name" value="sialin isoform X2"/>
    <property type="match status" value="1"/>
</dbReference>
<dbReference type="GO" id="GO:0046942">
    <property type="term" value="P:carboxylic acid transport"/>
    <property type="evidence" value="ECO:0007669"/>
    <property type="project" value="UniProtKB-ARBA"/>
</dbReference>
<feature type="transmembrane region" description="Helical" evidence="26">
    <location>
        <begin position="381"/>
        <end position="400"/>
    </location>
</feature>
<evidence type="ECO:0000256" key="8">
    <source>
        <dbReference type="ARBA" id="ARBA00022847"/>
    </source>
</evidence>
<dbReference type="InterPro" id="IPR011701">
    <property type="entry name" value="MFS"/>
</dbReference>
<keyword evidence="12" id="KW-0325">Glycoprotein</keyword>
<dbReference type="PROSITE" id="PS50850">
    <property type="entry name" value="MFS"/>
    <property type="match status" value="1"/>
</dbReference>
<evidence type="ECO:0000256" key="10">
    <source>
        <dbReference type="ARBA" id="ARBA00023018"/>
    </source>
</evidence>
<evidence type="ECO:0000313" key="29">
    <source>
        <dbReference type="Proteomes" id="UP000827092"/>
    </source>
</evidence>
<comment type="caution">
    <text evidence="28">The sequence shown here is derived from an EMBL/GenBank/DDBJ whole genome shotgun (WGS) entry which is preliminary data.</text>
</comment>
<keyword evidence="8" id="KW-0769">Symport</keyword>
<accession>A0AAV6U9E4</accession>
<dbReference type="GO" id="GO:0005765">
    <property type="term" value="C:lysosomal membrane"/>
    <property type="evidence" value="ECO:0007669"/>
    <property type="project" value="UniProtKB-SubCell"/>
</dbReference>
<evidence type="ECO:0000256" key="25">
    <source>
        <dbReference type="ARBA" id="ARBA00081925"/>
    </source>
</evidence>
<gene>
    <name evidence="28" type="ORF">JTE90_013936</name>
</gene>
<evidence type="ECO:0000256" key="12">
    <source>
        <dbReference type="ARBA" id="ARBA00023180"/>
    </source>
</evidence>
<evidence type="ECO:0000256" key="11">
    <source>
        <dbReference type="ARBA" id="ARBA00023136"/>
    </source>
</evidence>
<evidence type="ECO:0000256" key="4">
    <source>
        <dbReference type="ARBA" id="ARBA00004656"/>
    </source>
</evidence>
<feature type="transmembrane region" description="Helical" evidence="26">
    <location>
        <begin position="93"/>
        <end position="111"/>
    </location>
</feature>
<proteinExistence type="predicted"/>
<keyword evidence="5" id="KW-0813">Transport</keyword>
<keyword evidence="14" id="KW-0968">Cytoplasmic vesicle</keyword>
<feature type="transmembrane region" description="Helical" evidence="26">
    <location>
        <begin position="279"/>
        <end position="299"/>
    </location>
</feature>
<dbReference type="GO" id="GO:0030672">
    <property type="term" value="C:synaptic vesicle membrane"/>
    <property type="evidence" value="ECO:0007669"/>
    <property type="project" value="UniProtKB-SubCell"/>
</dbReference>
<dbReference type="GO" id="GO:0006820">
    <property type="term" value="P:monoatomic anion transport"/>
    <property type="evidence" value="ECO:0007669"/>
    <property type="project" value="TreeGrafter"/>
</dbReference>
<comment type="function">
    <text evidence="21">Receptor for CM101, a polysaccharide produced by group B Streptococcus with antipathoangiogenic properties.</text>
</comment>
<keyword evidence="29" id="KW-1185">Reference proteome</keyword>
<evidence type="ECO:0000256" key="19">
    <source>
        <dbReference type="ARBA" id="ARBA00051447"/>
    </source>
</evidence>
<evidence type="ECO:0000256" key="3">
    <source>
        <dbReference type="ARBA" id="ARBA00004638"/>
    </source>
</evidence>
<comment type="catalytic activity">
    <reaction evidence="18">
        <text>N-acetyl-L-aspartyl-L-glutamate(out) = N-acetyl-L-aspartyl-L-glutamate(in)</text>
        <dbReference type="Rhea" id="RHEA:72599"/>
        <dbReference type="ChEBI" id="CHEBI:76931"/>
    </reaction>
    <physiologicalReaction direction="left-to-right" evidence="18">
        <dbReference type="Rhea" id="RHEA:72600"/>
    </physiologicalReaction>
</comment>
<evidence type="ECO:0000259" key="27">
    <source>
        <dbReference type="PROSITE" id="PS50850"/>
    </source>
</evidence>
<evidence type="ECO:0000313" key="28">
    <source>
        <dbReference type="EMBL" id="KAG8180930.1"/>
    </source>
</evidence>
<sequence>MCEVKLKMSGKYKDEESYRWYIPKRYIVAALGFLGMFNVYAMRVNLSVAMVAMVNHTKAPNETLAFAECANLIREEKGTEGYKGEQYNWDMKTQGYILGSFFYGYIATQLPGGTISEKFGAKWLFACGILVTAVFSLLTPLAASLGTAVFITVRVLEGLGEGVTFPAINVVISRWAPSVERSRLSTVIFTGAQIGNVIALPVSGWLSSSDILGGWPSVFYVFGTIGCVWFVFWSVFVYEQPADNPAISKEELLYIQLNKEDKQNKSPSSIPWKCIFTSLPMWAVIVAHFGHNFGFLILLTEMPTYLSTILHFNLKENGALSAVPYIVQAMTAWAASFVADWLRKTNKFTNTTIRKVCNSVGLFGPAVCLLGITFSGCQPKVIVALLSLAMALNGFIYSGFNITHVDMSPDLAGTLFGITNAISNFCGIIGPAVVGALTASGATIANWSDVFYITSAVYVVSAVFYAIFASAELQPWGIVTDVETASVKVDNKLQMEKIRS</sequence>
<dbReference type="PANTHER" id="PTHR11662:SF399">
    <property type="entry name" value="FI19708P1-RELATED"/>
    <property type="match status" value="1"/>
</dbReference>
<keyword evidence="11 26" id="KW-0472">Membrane</keyword>
<keyword evidence="10" id="KW-0770">Synapse</keyword>
<dbReference type="GO" id="GO:0015293">
    <property type="term" value="F:symporter activity"/>
    <property type="evidence" value="ECO:0007669"/>
    <property type="project" value="UniProtKB-KW"/>
</dbReference>
<evidence type="ECO:0000256" key="6">
    <source>
        <dbReference type="ARBA" id="ARBA00022475"/>
    </source>
</evidence>
<evidence type="ECO:0000256" key="26">
    <source>
        <dbReference type="SAM" id="Phobius"/>
    </source>
</evidence>
<dbReference type="Gene3D" id="1.20.1250.20">
    <property type="entry name" value="MFS general substrate transporter like domains"/>
    <property type="match status" value="2"/>
</dbReference>
<keyword evidence="13" id="KW-0458">Lysosome</keyword>
<dbReference type="Pfam" id="PF07690">
    <property type="entry name" value="MFS_1"/>
    <property type="match status" value="1"/>
</dbReference>
<keyword evidence="9 26" id="KW-1133">Transmembrane helix</keyword>
<comment type="catalytic activity">
    <reaction evidence="15">
        <text>2 nitrate(out) + H(+)(out) = 2 nitrate(in) + H(+)(in)</text>
        <dbReference type="Rhea" id="RHEA:71539"/>
        <dbReference type="ChEBI" id="CHEBI:15378"/>
        <dbReference type="ChEBI" id="CHEBI:17632"/>
    </reaction>
    <physiologicalReaction direction="left-to-right" evidence="15">
        <dbReference type="Rhea" id="RHEA:71540"/>
    </physiologicalReaction>
</comment>
<dbReference type="CDD" id="cd17318">
    <property type="entry name" value="MFS_SLC17"/>
    <property type="match status" value="1"/>
</dbReference>
<feature type="transmembrane region" description="Helical" evidence="26">
    <location>
        <begin position="421"/>
        <end position="444"/>
    </location>
</feature>
<feature type="transmembrane region" description="Helical" evidence="26">
    <location>
        <begin position="123"/>
        <end position="143"/>
    </location>
</feature>
<comment type="catalytic activity">
    <reaction evidence="17">
        <text>N-acetylneuraminate(in) + H(+)(in) = N-acetylneuraminate(out) + H(+)(out)</text>
        <dbReference type="Rhea" id="RHEA:28987"/>
        <dbReference type="ChEBI" id="CHEBI:15378"/>
        <dbReference type="ChEBI" id="CHEBI:35418"/>
    </reaction>
    <physiologicalReaction direction="right-to-left" evidence="17">
        <dbReference type="Rhea" id="RHEA:28989"/>
    </physiologicalReaction>
</comment>
<feature type="transmembrane region" description="Helical" evidence="26">
    <location>
        <begin position="21"/>
        <end position="41"/>
    </location>
</feature>
<keyword evidence="7 26" id="KW-0812">Transmembrane</keyword>
<protein>
    <recommendedName>
        <fullName evidence="22">Sialin</fullName>
    </recommendedName>
    <alternativeName>
        <fullName evidence="25">H(+)/nitrate cotransporter</fullName>
    </alternativeName>
    <alternativeName>
        <fullName evidence="23">H(+)/sialic acid cotransporter</fullName>
    </alternativeName>
    <alternativeName>
        <fullName evidence="24">Vesicular excitatory amino acid transporter</fullName>
    </alternativeName>
</protein>
<evidence type="ECO:0000256" key="7">
    <source>
        <dbReference type="ARBA" id="ARBA00022692"/>
    </source>
</evidence>
<feature type="transmembrane region" description="Helical" evidence="26">
    <location>
        <begin position="184"/>
        <end position="206"/>
    </location>
</feature>
<name>A0AAV6U9E4_9ARAC</name>
<feature type="transmembrane region" description="Helical" evidence="26">
    <location>
        <begin position="149"/>
        <end position="172"/>
    </location>
</feature>
<evidence type="ECO:0000256" key="14">
    <source>
        <dbReference type="ARBA" id="ARBA00023329"/>
    </source>
</evidence>
<feature type="transmembrane region" description="Helical" evidence="26">
    <location>
        <begin position="450"/>
        <end position="468"/>
    </location>
</feature>
<dbReference type="EMBL" id="JAFNEN010000540">
    <property type="protein sequence ID" value="KAG8180930.1"/>
    <property type="molecule type" value="Genomic_DNA"/>
</dbReference>
<comment type="catalytic activity">
    <reaction evidence="19">
        <text>L-glutamate(out) = L-glutamate(in)</text>
        <dbReference type="Rhea" id="RHEA:66336"/>
        <dbReference type="ChEBI" id="CHEBI:29985"/>
    </reaction>
    <physiologicalReaction direction="left-to-right" evidence="19">
        <dbReference type="Rhea" id="RHEA:66337"/>
    </physiologicalReaction>
</comment>
<evidence type="ECO:0000256" key="13">
    <source>
        <dbReference type="ARBA" id="ARBA00023228"/>
    </source>
</evidence>
<organism evidence="28 29">
    <name type="scientific">Oedothorax gibbosus</name>
    <dbReference type="NCBI Taxonomy" id="931172"/>
    <lineage>
        <taxon>Eukaryota</taxon>
        <taxon>Metazoa</taxon>
        <taxon>Ecdysozoa</taxon>
        <taxon>Arthropoda</taxon>
        <taxon>Chelicerata</taxon>
        <taxon>Arachnida</taxon>
        <taxon>Araneae</taxon>
        <taxon>Araneomorphae</taxon>
        <taxon>Entelegynae</taxon>
        <taxon>Araneoidea</taxon>
        <taxon>Linyphiidae</taxon>
        <taxon>Erigoninae</taxon>
        <taxon>Oedothorax</taxon>
    </lineage>
</organism>
<evidence type="ECO:0000256" key="23">
    <source>
        <dbReference type="ARBA" id="ARBA00080244"/>
    </source>
</evidence>
<feature type="transmembrane region" description="Helical" evidence="26">
    <location>
        <begin position="319"/>
        <end position="343"/>
    </location>
</feature>
<dbReference type="PANTHER" id="PTHR11662">
    <property type="entry name" value="SOLUTE CARRIER FAMILY 17"/>
    <property type="match status" value="1"/>
</dbReference>
<evidence type="ECO:0000256" key="1">
    <source>
        <dbReference type="ARBA" id="ARBA00004432"/>
    </source>
</evidence>
<evidence type="ECO:0000256" key="2">
    <source>
        <dbReference type="ARBA" id="ARBA00004554"/>
    </source>
</evidence>
<dbReference type="GO" id="GO:0016323">
    <property type="term" value="C:basolateral plasma membrane"/>
    <property type="evidence" value="ECO:0007669"/>
    <property type="project" value="UniProtKB-SubCell"/>
</dbReference>
<evidence type="ECO:0000256" key="21">
    <source>
        <dbReference type="ARBA" id="ARBA00056891"/>
    </source>
</evidence>
<evidence type="ECO:0000256" key="22">
    <source>
        <dbReference type="ARBA" id="ARBA00069713"/>
    </source>
</evidence>